<dbReference type="HOGENOM" id="CLU_016337_1_0_3"/>
<dbReference type="EMBL" id="CP003630">
    <property type="protein sequence ID" value="AFZ18221.1"/>
    <property type="molecule type" value="Genomic_DNA"/>
</dbReference>
<dbReference type="OrthoDB" id="448481at2"/>
<dbReference type="Pfam" id="PF22727">
    <property type="entry name" value="NCH2"/>
    <property type="match status" value="1"/>
</dbReference>
<dbReference type="PROSITE" id="PS50837">
    <property type="entry name" value="NACHT"/>
    <property type="match status" value="1"/>
</dbReference>
<reference evidence="2 3" key="1">
    <citation type="submission" date="2012-06" db="EMBL/GenBank/DDBJ databases">
        <title>Finished chromosome of genome of Microcoleus sp. PCC 7113.</title>
        <authorList>
            <consortium name="US DOE Joint Genome Institute"/>
            <person name="Gugger M."/>
            <person name="Coursin T."/>
            <person name="Rippka R."/>
            <person name="Tandeau De Marsac N."/>
            <person name="Huntemann M."/>
            <person name="Wei C.-L."/>
            <person name="Han J."/>
            <person name="Detter J.C."/>
            <person name="Han C."/>
            <person name="Tapia R."/>
            <person name="Chen A."/>
            <person name="Kyrpides N."/>
            <person name="Mavromatis K."/>
            <person name="Markowitz V."/>
            <person name="Szeto E."/>
            <person name="Ivanova N."/>
            <person name="Pagani I."/>
            <person name="Pati A."/>
            <person name="Goodwin L."/>
            <person name="Nordberg H.P."/>
            <person name="Cantor M.N."/>
            <person name="Hua S.X."/>
            <person name="Woyke T."/>
            <person name="Kerfeld C.A."/>
        </authorList>
    </citation>
    <scope>NUCLEOTIDE SEQUENCE [LARGE SCALE GENOMIC DNA]</scope>
    <source>
        <strain evidence="2 3">PCC 7113</strain>
    </source>
</reference>
<sequence>MVKRSLRASTVGIEQAKKAFQRKGWTQEYLASEVGLETRQSVWKFFKGQPIERHIFIDICLCLDLDWQEIADLNLNSAPPAQKIAPIVQNLTVVSDVDALVEQVRSLLDSPILAQCGTLRLLDIAQPIPLDEIYVNVNILEQLSSQQWLEVSDLQSATVTPFDRLGLTQSSQKRFLALDTSNLADSQRIIATYPKLMVMGKPGAGKTTFLQKVALQCIRGELPLARIPIFIQLRNLAEEAIGNTITIGDDFSLLDYINQKLSDFGISVQHVETLLKHGKLLILLDGLDEVRADYIDTLLKQITKFSETYYQNSFIITCRFAAQPYRFPGFTYVELADFDQTQIEAFAKKWFITATSKPNEEDGLNLATQFIDKLKLPENQPIRELAKTPILLNLTVSVFQAKADFPKKRSKLYEAGLDILLVRWDEARGIQRDEIYRNLSLPHKMKLLSHIAATTFEEGNYFFEQTEIEQHIADYLTTLPGANTDPETLRLNSEAVLKAIEAQHGLLVERALGVYSFSHLTFQEYLTARNIVASPDTATLMEALQRLSTHIREPQWREVFLLTAGLLRNAEPLLKLMKQQIDSLIAENCHLQEFLTGISQKGYLLQTSYKPAAVRAFYFTLFLDRDLGLAVALDQNLARDLTPELALDLELARAFSLVQSLTRNPDIQQILALGFALNLEKLLERESGLGGEQKRSLFSQSFQQLKQQLPDLGKGRDYSLQWWKTDGQVWAAQFRSMLVEYRQIGQGLPLTALELEGLKQYYQANKLLVDCLNSDCRYSSAMRTDIETTLLKYES</sequence>
<dbReference type="SUPFAM" id="SSF52540">
    <property type="entry name" value="P-loop containing nucleoside triphosphate hydrolases"/>
    <property type="match status" value="1"/>
</dbReference>
<gene>
    <name evidence="2" type="ORF">Mic7113_2419</name>
</gene>
<name>K9WEJ5_9CYAN</name>
<dbReference type="RefSeq" id="WP_015182370.1">
    <property type="nucleotide sequence ID" value="NC_019738.1"/>
</dbReference>
<evidence type="ECO:0000313" key="2">
    <source>
        <dbReference type="EMBL" id="AFZ18221.1"/>
    </source>
</evidence>
<evidence type="ECO:0000313" key="3">
    <source>
        <dbReference type="Proteomes" id="UP000010471"/>
    </source>
</evidence>
<evidence type="ECO:0000259" key="1">
    <source>
        <dbReference type="PROSITE" id="PS50837"/>
    </source>
</evidence>
<dbReference type="Pfam" id="PF05729">
    <property type="entry name" value="NACHT"/>
    <property type="match status" value="1"/>
</dbReference>
<dbReference type="InterPro" id="IPR054501">
    <property type="entry name" value="NCH2"/>
</dbReference>
<dbReference type="PANTHER" id="PTHR46844:SF1">
    <property type="entry name" value="SLR5058 PROTEIN"/>
    <property type="match status" value="1"/>
</dbReference>
<dbReference type="Proteomes" id="UP000010471">
    <property type="component" value="Chromosome"/>
</dbReference>
<dbReference type="PANTHER" id="PTHR46844">
    <property type="entry name" value="SLR5058 PROTEIN"/>
    <property type="match status" value="1"/>
</dbReference>
<dbReference type="InterPro" id="IPR007111">
    <property type="entry name" value="NACHT_NTPase"/>
</dbReference>
<protein>
    <submittedName>
        <fullName evidence="2">Putative NTPase (NACHT family)</fullName>
    </submittedName>
</protein>
<dbReference type="KEGG" id="mic:Mic7113_2419"/>
<organism evidence="2 3">
    <name type="scientific">Allocoleopsis franciscana PCC 7113</name>
    <dbReference type="NCBI Taxonomy" id="1173027"/>
    <lineage>
        <taxon>Bacteria</taxon>
        <taxon>Bacillati</taxon>
        <taxon>Cyanobacteriota</taxon>
        <taxon>Cyanophyceae</taxon>
        <taxon>Coleofasciculales</taxon>
        <taxon>Coleofasciculaceae</taxon>
        <taxon>Allocoleopsis</taxon>
        <taxon>Allocoleopsis franciscana</taxon>
    </lineage>
</organism>
<keyword evidence="3" id="KW-1185">Reference proteome</keyword>
<feature type="domain" description="NACHT" evidence="1">
    <location>
        <begin position="194"/>
        <end position="319"/>
    </location>
</feature>
<dbReference type="PATRIC" id="fig|1173027.3.peg.2648"/>
<dbReference type="Gene3D" id="3.40.50.300">
    <property type="entry name" value="P-loop containing nucleotide triphosphate hydrolases"/>
    <property type="match status" value="1"/>
</dbReference>
<accession>K9WEJ5</accession>
<dbReference type="InterPro" id="IPR027417">
    <property type="entry name" value="P-loop_NTPase"/>
</dbReference>
<dbReference type="STRING" id="1173027.Mic7113_2419"/>
<dbReference type="AlphaFoldDB" id="K9WEJ5"/>
<dbReference type="eggNOG" id="COG5635">
    <property type="taxonomic scope" value="Bacteria"/>
</dbReference>
<proteinExistence type="predicted"/>